<dbReference type="InterPro" id="IPR027417">
    <property type="entry name" value="P-loop_NTPase"/>
</dbReference>
<evidence type="ECO:0000313" key="4">
    <source>
        <dbReference type="Proteomes" id="UP000838412"/>
    </source>
</evidence>
<feature type="compositionally biased region" description="Basic and acidic residues" evidence="1">
    <location>
        <begin position="533"/>
        <end position="543"/>
    </location>
</feature>
<sequence>MKSRVATTSHPCWNNEEGSDCRISEKSTSQSSYKTNITVMMADASTNAGNGSSSEVWDLLCKHRSKIIESLKSDVERLIRFLFQEEVLADEENDTIGQEVTLEEKASTLLSLLQTKGNADFLKFCQALNAFGKESIVALLKGTAAGDIFNPIQNVTRPVKQFFMTSDFIAVEQAVQINHAYTYTDKPVTVLHGPSGSGKTQICRSLEEKFLQHYSTAVAWTLDGRNQDRFLKSKLNLLKALKVDLDNTSIVDKCLQKAFLRRETPVFLVVEDLEDGSMVTQDLIPLTMQFRMVIITHKDPDHLQLPEEVHSRSSYTKINGFQGGEELERFLKERLPQHEYQFERKDVQGLNDLFNGNPLALAIVAEYICRNRISPGNCIDMMKYERMAKRIQRSSKKEWLHQHYDKFEKGKLHPAIQVAVDKLARQEQVATGPEETSFPSPQESTVPSTHVPSSEIAGQQEQEEQPAEEPEPAREASAPSSSGTGVKPSVGRKPSRETTGELQEKQSACQEHGNTMVSQQPNEEVNHDSPCNRQDHPKEKIKSIGDSCASSQNTHMQAETEGEEPPSTIKDQPTQQGSLQDGMKIQGALYGKKEGKEQHLAQQLHPARETSSPESSEGISSRRGEKKPSRRGIHGAVAEGRNTKKKRLGNTRHQPGNSKSKMKRSAVSDKEQVDDMAYEATAQPTQEKETKKHSASAMMQTPQKRRKEKKNSKHPRGFDEHVNRMSASRQDRKSKEGSEHNRINGMRTYSAKSEEGKRISATSSQEGDIMKHSKNDTVCSSTGKVNTKPDSLVQKPLSKLQTLRQKQSEDTVSVNENYSKTLRARGVGPSAPRSHTVEEGGDDIQGDNSFRETKCERESNADKRNVPPDKEIPPTTKVSDSPPTSISDNKGTGTFPKSFGYFQGDRDKSYDELQFSRPPEERDKLVDESSNPDSTESPDDVKGVKKDASTSTENGHLIVEPKDDPVLVEYPPSGPPALIHLETESHPRCNLTDVSVRTDLYHPEGEESPGIYYDVTGAGDVQYGQTGPVYAVPYTSLGEQAPIIHGPAGIIPYWLPEWMIGACGTEDVEERNLYLGAAEAVGLSGRQPNDGDDQQCQLLNGTDHPEDFDVDSLQESLFLEANNWVVPQPQPPELNEPDPVFVKVLNTAGQIVTEVRIIVSTYVEDLALYVAEQVFANQPLVGFTLRWQGGFNIQPLTLLQQDVTLQVHHAPDEDQTWVGGVEHLMMVLKGDKDEVNQQTKGGVTMASQQETGNGSPKNDQSMQVSQAPQLGAQESGTDTSVTMGLDKDYKPDEMDPKSSVAQPKMSITKEEKLISLRQKSEAEIEYVHLPIEDPTEEPPNKEDMPVPLDEPCGSKHQQSSADFEKKLEGSESTDCPSTPTDKDVEESQAEDWKDTTKYKDRKETIEHEDGKENTEHTGGNEITQHKDDEENKEVEERFSGGLACEVEGSATRNTTGSDEEVETVPGPSPCDDVSSQEDSLPVSIEEQAPSLTKENDFSSSKGRVVNASVQTEEETTLLHKETQASAEAEIVTEHLPAKEDDAVGSEDTTEKATADQTTKKEEKVVPREVPKSYAEVLKSGDISVPSSPPKQQKGSHLKEKKKSAGHSSPKVKKFNLKAKQRPQMSPPPTAPTRSSAPQQTLDEEGFQVVKYRRSTKESLLSKSTRAEIGQKEKKVDSNDVNPFSVLMVNAENLQESENISDIDDNAVSDTEEPGRKELGESRSATRMTRGQKKREKRKSAQRKKKNISREEERQTRSRRKPSSSTIGTGGTPSLQGSAPRQQMDELRKEESAGCDETSGILTMEP</sequence>
<feature type="domain" description="CARD" evidence="2">
    <location>
        <begin position="52"/>
        <end position="143"/>
    </location>
</feature>
<dbReference type="GO" id="GO:0070513">
    <property type="term" value="F:death domain binding"/>
    <property type="evidence" value="ECO:0007669"/>
    <property type="project" value="InterPro"/>
</dbReference>
<feature type="compositionally biased region" description="Polar residues" evidence="1">
    <location>
        <begin position="799"/>
        <end position="820"/>
    </location>
</feature>
<dbReference type="PANTHER" id="PTHR15034:SF5">
    <property type="entry name" value="DEATH DOMAIN-CONTAINING PROTEIN CRADD"/>
    <property type="match status" value="1"/>
</dbReference>
<dbReference type="Proteomes" id="UP000838412">
    <property type="component" value="Chromosome 10"/>
</dbReference>
<dbReference type="InterPro" id="IPR011029">
    <property type="entry name" value="DEATH-like_dom_sf"/>
</dbReference>
<keyword evidence="4" id="KW-1185">Reference proteome</keyword>
<feature type="region of interest" description="Disordered" evidence="1">
    <location>
        <begin position="425"/>
        <end position="959"/>
    </location>
</feature>
<evidence type="ECO:0000313" key="3">
    <source>
        <dbReference type="EMBL" id="CAH1238130.1"/>
    </source>
</evidence>
<dbReference type="GO" id="GO:0042981">
    <property type="term" value="P:regulation of apoptotic process"/>
    <property type="evidence" value="ECO:0007669"/>
    <property type="project" value="InterPro"/>
</dbReference>
<name>A0A8J9VI16_BRALA</name>
<feature type="compositionally biased region" description="Basic and acidic residues" evidence="1">
    <location>
        <begin position="1285"/>
        <end position="1296"/>
    </location>
</feature>
<dbReference type="Gene3D" id="1.10.533.10">
    <property type="entry name" value="Death Domain, Fas"/>
    <property type="match status" value="1"/>
</dbReference>
<gene>
    <name evidence="3" type="primary">Hypp5526</name>
    <name evidence="3" type="ORF">BLAG_LOCUS2856</name>
</gene>
<feature type="compositionally biased region" description="Basic and acidic residues" evidence="1">
    <location>
        <begin position="1664"/>
        <end position="1677"/>
    </location>
</feature>
<feature type="compositionally biased region" description="Acidic residues" evidence="1">
    <location>
        <begin position="1698"/>
        <end position="1711"/>
    </location>
</feature>
<dbReference type="CDD" id="cd01671">
    <property type="entry name" value="CARD"/>
    <property type="match status" value="1"/>
</dbReference>
<feature type="compositionally biased region" description="Basic and acidic residues" evidence="1">
    <location>
        <begin position="939"/>
        <end position="948"/>
    </location>
</feature>
<feature type="compositionally biased region" description="Polar residues" evidence="1">
    <location>
        <begin position="1489"/>
        <end position="1501"/>
    </location>
</feature>
<evidence type="ECO:0000259" key="2">
    <source>
        <dbReference type="PROSITE" id="PS50209"/>
    </source>
</evidence>
<reference evidence="3" key="1">
    <citation type="submission" date="2022-01" db="EMBL/GenBank/DDBJ databases">
        <authorList>
            <person name="Braso-Vives M."/>
        </authorList>
    </citation>
    <scope>NUCLEOTIDE SEQUENCE</scope>
</reference>
<organism evidence="3 4">
    <name type="scientific">Branchiostoma lanceolatum</name>
    <name type="common">Common lancelet</name>
    <name type="synonym">Amphioxus lanceolatum</name>
    <dbReference type="NCBI Taxonomy" id="7740"/>
    <lineage>
        <taxon>Eukaryota</taxon>
        <taxon>Metazoa</taxon>
        <taxon>Chordata</taxon>
        <taxon>Cephalochordata</taxon>
        <taxon>Leptocardii</taxon>
        <taxon>Amphioxiformes</taxon>
        <taxon>Branchiostomatidae</taxon>
        <taxon>Branchiostoma</taxon>
    </lineage>
</organism>
<feature type="compositionally biased region" description="Basic and acidic residues" evidence="1">
    <location>
        <begin position="1390"/>
        <end position="1415"/>
    </location>
</feature>
<feature type="compositionally biased region" description="Basic and acidic residues" evidence="1">
    <location>
        <begin position="1782"/>
        <end position="1791"/>
    </location>
</feature>
<feature type="compositionally biased region" description="Basic and acidic residues" evidence="1">
    <location>
        <begin position="716"/>
        <end position="742"/>
    </location>
</feature>
<dbReference type="SUPFAM" id="SSF52540">
    <property type="entry name" value="P-loop containing nucleoside triphosphate hydrolases"/>
    <property type="match status" value="1"/>
</dbReference>
<feature type="compositionally biased region" description="Polar residues" evidence="1">
    <location>
        <begin position="505"/>
        <end position="523"/>
    </location>
</feature>
<evidence type="ECO:0000256" key="1">
    <source>
        <dbReference type="SAM" id="MobiDB-lite"/>
    </source>
</evidence>
<dbReference type="OrthoDB" id="10559464at2759"/>
<feature type="compositionally biased region" description="Basic and acidic residues" evidence="1">
    <location>
        <begin position="494"/>
        <end position="504"/>
    </location>
</feature>
<feature type="compositionally biased region" description="Basic and acidic residues" evidence="1">
    <location>
        <begin position="849"/>
        <end position="872"/>
    </location>
</feature>
<dbReference type="GO" id="GO:0002020">
    <property type="term" value="F:protease binding"/>
    <property type="evidence" value="ECO:0007669"/>
    <property type="project" value="InterPro"/>
</dbReference>
<feature type="compositionally biased region" description="Polar residues" evidence="1">
    <location>
        <begin position="776"/>
        <end position="789"/>
    </location>
</feature>
<feature type="compositionally biased region" description="Low complexity" evidence="1">
    <location>
        <begin position="609"/>
        <end position="619"/>
    </location>
</feature>
<feature type="compositionally biased region" description="Basic residues" evidence="1">
    <location>
        <begin position="703"/>
        <end position="715"/>
    </location>
</feature>
<feature type="compositionally biased region" description="Basic and acidic residues" evidence="1">
    <location>
        <begin position="918"/>
        <end position="927"/>
    </location>
</feature>
<feature type="compositionally biased region" description="Acidic residues" evidence="1">
    <location>
        <begin position="461"/>
        <end position="470"/>
    </location>
</feature>
<dbReference type="Pfam" id="PF00619">
    <property type="entry name" value="CARD"/>
    <property type="match status" value="1"/>
</dbReference>
<proteinExistence type="predicted"/>
<feature type="compositionally biased region" description="Polar residues" evidence="1">
    <location>
        <begin position="1370"/>
        <end position="1379"/>
    </location>
</feature>
<feature type="compositionally biased region" description="Basic and acidic residues" evidence="1">
    <location>
        <begin position="1548"/>
        <end position="1570"/>
    </location>
</feature>
<feature type="compositionally biased region" description="Polar residues" evidence="1">
    <location>
        <begin position="876"/>
        <end position="892"/>
    </location>
</feature>
<feature type="compositionally biased region" description="Polar residues" evidence="1">
    <location>
        <begin position="1244"/>
        <end position="1282"/>
    </location>
</feature>
<feature type="compositionally biased region" description="Polar residues" evidence="1">
    <location>
        <begin position="437"/>
        <end position="452"/>
    </location>
</feature>
<dbReference type="EMBL" id="OV696695">
    <property type="protein sequence ID" value="CAH1238130.1"/>
    <property type="molecule type" value="Genomic_DNA"/>
</dbReference>
<dbReference type="SUPFAM" id="SSF47986">
    <property type="entry name" value="DEATH domain"/>
    <property type="match status" value="1"/>
</dbReference>
<feature type="compositionally biased region" description="Basic and acidic residues" evidence="1">
    <location>
        <begin position="1423"/>
        <end position="1438"/>
    </location>
</feature>
<feature type="compositionally biased region" description="Basic residues" evidence="1">
    <location>
        <begin position="1593"/>
        <end position="1620"/>
    </location>
</feature>
<accession>A0A8J9VI16</accession>
<feature type="compositionally biased region" description="Polar residues" evidence="1">
    <location>
        <begin position="569"/>
        <end position="579"/>
    </location>
</feature>
<feature type="region of interest" description="Disordered" evidence="1">
    <location>
        <begin position="1244"/>
        <end position="1306"/>
    </location>
</feature>
<dbReference type="PANTHER" id="PTHR15034">
    <property type="entry name" value="DEATH DOMAIN-CONTAINING PROTEIN CRADD"/>
    <property type="match status" value="1"/>
</dbReference>
<dbReference type="InterPro" id="IPR037939">
    <property type="entry name" value="CRADD"/>
</dbReference>
<dbReference type="PROSITE" id="PS50209">
    <property type="entry name" value="CARD"/>
    <property type="match status" value="1"/>
</dbReference>
<dbReference type="Gene3D" id="3.40.50.300">
    <property type="entry name" value="P-loop containing nucleotide triphosphate hydrolases"/>
    <property type="match status" value="1"/>
</dbReference>
<protein>
    <submittedName>
        <fullName evidence="3">Hypp5526 protein</fullName>
    </submittedName>
</protein>
<feature type="compositionally biased region" description="Polar residues" evidence="1">
    <location>
        <begin position="548"/>
        <end position="557"/>
    </location>
</feature>
<feature type="compositionally biased region" description="Basic residues" evidence="1">
    <location>
        <begin position="1729"/>
        <end position="1746"/>
    </location>
</feature>
<feature type="compositionally biased region" description="Basic and acidic residues" evidence="1">
    <location>
        <begin position="1531"/>
        <end position="1541"/>
    </location>
</feature>
<feature type="region of interest" description="Disordered" evidence="1">
    <location>
        <begin position="1329"/>
        <end position="1805"/>
    </location>
</feature>
<dbReference type="InterPro" id="IPR001315">
    <property type="entry name" value="CARD"/>
</dbReference>